<dbReference type="RefSeq" id="XP_024746426.1">
    <property type="nucleotide sequence ID" value="XM_024898549.1"/>
</dbReference>
<sequence>MGLLSSYASDKHVQVYALPTGWVHLPDRWIWQDGDDDIIKSRQRLPDYSFLVCHPSGKNILFGAGLPKTSLGPFSHAHDFFGDGSFYIVDTPGHLPGHVTGLAQTGPDEWVMLGGDCCHARSLLDGSRPLSLDGCPGGTSLHVDTDEAIKSMERLRKLDQDDTVFVALSHDATLEGKMPEYPTALNGWRESSWWESIKRERTQALIRPAA</sequence>
<keyword evidence="4" id="KW-0378">Hydrolase</keyword>
<dbReference type="InterPro" id="IPR051013">
    <property type="entry name" value="MBL_superfamily_lactonases"/>
</dbReference>
<name>A0A2T4B198_9HYPO</name>
<evidence type="ECO:0000256" key="4">
    <source>
        <dbReference type="ARBA" id="ARBA00022801"/>
    </source>
</evidence>
<dbReference type="GeneID" id="36606667"/>
<keyword evidence="3" id="KW-0479">Metal-binding</keyword>
<keyword evidence="5" id="KW-0862">Zinc</keyword>
<evidence type="ECO:0000256" key="5">
    <source>
        <dbReference type="ARBA" id="ARBA00022833"/>
    </source>
</evidence>
<evidence type="ECO:0000313" key="6">
    <source>
        <dbReference type="EMBL" id="PTB63106.1"/>
    </source>
</evidence>
<evidence type="ECO:0000256" key="3">
    <source>
        <dbReference type="ARBA" id="ARBA00022723"/>
    </source>
</evidence>
<dbReference type="SUPFAM" id="SSF56281">
    <property type="entry name" value="Metallo-hydrolase/oxidoreductase"/>
    <property type="match status" value="1"/>
</dbReference>
<comment type="similarity">
    <text evidence="2">Belongs to the metallo-beta-lactamase superfamily.</text>
</comment>
<dbReference type="EMBL" id="KZ680220">
    <property type="protein sequence ID" value="PTB63106.1"/>
    <property type="molecule type" value="Genomic_DNA"/>
</dbReference>
<organism evidence="6 7">
    <name type="scientific">Trichoderma citrinoviride</name>
    <dbReference type="NCBI Taxonomy" id="58853"/>
    <lineage>
        <taxon>Eukaryota</taxon>
        <taxon>Fungi</taxon>
        <taxon>Dikarya</taxon>
        <taxon>Ascomycota</taxon>
        <taxon>Pezizomycotina</taxon>
        <taxon>Sordariomycetes</taxon>
        <taxon>Hypocreomycetidae</taxon>
        <taxon>Hypocreales</taxon>
        <taxon>Hypocreaceae</taxon>
        <taxon>Trichoderma</taxon>
    </lineage>
</organism>
<evidence type="ECO:0000256" key="2">
    <source>
        <dbReference type="ARBA" id="ARBA00007749"/>
    </source>
</evidence>
<protein>
    <recommendedName>
        <fullName evidence="8">Metallo-beta-lactamase domain-containing protein</fullName>
    </recommendedName>
</protein>
<dbReference type="PANTHER" id="PTHR42978:SF2">
    <property type="entry name" value="102 KBASES UNSTABLE REGION: FROM 1 TO 119443"/>
    <property type="match status" value="1"/>
</dbReference>
<keyword evidence="7" id="KW-1185">Reference proteome</keyword>
<dbReference type="Gene3D" id="3.60.15.10">
    <property type="entry name" value="Ribonuclease Z/Hydroxyacylglutathione hydrolase-like"/>
    <property type="match status" value="1"/>
</dbReference>
<comment type="cofactor">
    <cofactor evidence="1">
        <name>Zn(2+)</name>
        <dbReference type="ChEBI" id="CHEBI:29105"/>
    </cofactor>
</comment>
<dbReference type="GO" id="GO:0046872">
    <property type="term" value="F:metal ion binding"/>
    <property type="evidence" value="ECO:0007669"/>
    <property type="project" value="UniProtKB-KW"/>
</dbReference>
<accession>A0A2T4B198</accession>
<evidence type="ECO:0008006" key="8">
    <source>
        <dbReference type="Google" id="ProtNLM"/>
    </source>
</evidence>
<evidence type="ECO:0000256" key="1">
    <source>
        <dbReference type="ARBA" id="ARBA00001947"/>
    </source>
</evidence>
<dbReference type="AlphaFoldDB" id="A0A2T4B198"/>
<gene>
    <name evidence="6" type="ORF">BBK36DRAFT_7708</name>
</gene>
<dbReference type="Proteomes" id="UP000241546">
    <property type="component" value="Unassembled WGS sequence"/>
</dbReference>
<dbReference type="InterPro" id="IPR036866">
    <property type="entry name" value="RibonucZ/Hydroxyglut_hydro"/>
</dbReference>
<evidence type="ECO:0000313" key="7">
    <source>
        <dbReference type="Proteomes" id="UP000241546"/>
    </source>
</evidence>
<dbReference type="OrthoDB" id="10250730at2759"/>
<proteinExistence type="inferred from homology"/>
<reference evidence="7" key="1">
    <citation type="submission" date="2016-07" db="EMBL/GenBank/DDBJ databases">
        <title>Multiple horizontal gene transfer events from other fungi enriched the ability of initially mycotrophic Trichoderma (Ascomycota) to feed on dead plant biomass.</title>
        <authorList>
            <consortium name="DOE Joint Genome Institute"/>
            <person name="Atanasova L."/>
            <person name="Chenthamara K."/>
            <person name="Zhang J."/>
            <person name="Grujic M."/>
            <person name="Henrissat B."/>
            <person name="Kuo A."/>
            <person name="Aerts A."/>
            <person name="Salamov A."/>
            <person name="Lipzen A."/>
            <person name="Labutti K."/>
            <person name="Barry K."/>
            <person name="Miao Y."/>
            <person name="Rahimi M.J."/>
            <person name="Shen Q."/>
            <person name="Grigoriev I.V."/>
            <person name="Kubicek C.P."/>
            <person name="Druzhinina I.S."/>
        </authorList>
    </citation>
    <scope>NUCLEOTIDE SEQUENCE [LARGE SCALE GENOMIC DNA]</scope>
    <source>
        <strain evidence="7">TUCIM 6016</strain>
    </source>
</reference>
<dbReference type="PANTHER" id="PTHR42978">
    <property type="entry name" value="QUORUM-QUENCHING LACTONASE YTNP-RELATED-RELATED"/>
    <property type="match status" value="1"/>
</dbReference>
<dbReference type="GO" id="GO:0016787">
    <property type="term" value="F:hydrolase activity"/>
    <property type="evidence" value="ECO:0007669"/>
    <property type="project" value="UniProtKB-KW"/>
</dbReference>